<dbReference type="SUPFAM" id="SSF46689">
    <property type="entry name" value="Homeodomain-like"/>
    <property type="match status" value="1"/>
</dbReference>
<sequence>MGSAETPAAPRKRDAERTRNAIMRAATREFSLNGFSGARTEKIAAQAKCNIRLLYHHFGNKKSLYFAVIEAAYDDLRKKEAALSFDLSDPLGCLEQLLRFTYSYFENNPYFEGLLRAENMMQGRFVRKSKRVPEAAAGLKAMLSDILVAGEEQGVFRPGIDPVNLYVTITAQSRFHLSNSYSLSALLGVDMRSAEWRAQRLDHCVEVLRAYVCAGADAQPVQMCHALHQ</sequence>
<dbReference type="PANTHER" id="PTHR30328:SF54">
    <property type="entry name" value="HTH-TYPE TRANSCRIPTIONAL REPRESSOR SCO4008"/>
    <property type="match status" value="1"/>
</dbReference>
<accession>A0A2T5G2Y7</accession>
<feature type="DNA-binding region" description="H-T-H motif" evidence="2">
    <location>
        <begin position="39"/>
        <end position="58"/>
    </location>
</feature>
<evidence type="ECO:0000313" key="5">
    <source>
        <dbReference type="Proteomes" id="UP000244162"/>
    </source>
</evidence>
<dbReference type="GO" id="GO:0003677">
    <property type="term" value="F:DNA binding"/>
    <property type="evidence" value="ECO:0007669"/>
    <property type="project" value="UniProtKB-UniRule"/>
</dbReference>
<dbReference type="PROSITE" id="PS50977">
    <property type="entry name" value="HTH_TETR_2"/>
    <property type="match status" value="1"/>
</dbReference>
<dbReference type="InterPro" id="IPR050109">
    <property type="entry name" value="HTH-type_TetR-like_transc_reg"/>
</dbReference>
<dbReference type="Pfam" id="PF17938">
    <property type="entry name" value="TetR_C_29"/>
    <property type="match status" value="1"/>
</dbReference>
<dbReference type="SUPFAM" id="SSF48498">
    <property type="entry name" value="Tetracyclin repressor-like, C-terminal domain"/>
    <property type="match status" value="1"/>
</dbReference>
<dbReference type="AlphaFoldDB" id="A0A2T5G2Y7"/>
<dbReference type="Proteomes" id="UP000244162">
    <property type="component" value="Unassembled WGS sequence"/>
</dbReference>
<dbReference type="Pfam" id="PF00440">
    <property type="entry name" value="TetR_N"/>
    <property type="match status" value="1"/>
</dbReference>
<evidence type="ECO:0000256" key="2">
    <source>
        <dbReference type="PROSITE-ProRule" id="PRU00335"/>
    </source>
</evidence>
<dbReference type="InterPro" id="IPR036271">
    <property type="entry name" value="Tet_transcr_reg_TetR-rel_C_sf"/>
</dbReference>
<dbReference type="EMBL" id="NWBU01000004">
    <property type="protein sequence ID" value="PTQ13512.1"/>
    <property type="molecule type" value="Genomic_DNA"/>
</dbReference>
<evidence type="ECO:0000256" key="1">
    <source>
        <dbReference type="ARBA" id="ARBA00023125"/>
    </source>
</evidence>
<feature type="domain" description="HTH tetR-type" evidence="3">
    <location>
        <begin position="16"/>
        <end position="76"/>
    </location>
</feature>
<protein>
    <submittedName>
        <fullName evidence="4">TetR family transcriptional regulator</fullName>
    </submittedName>
</protein>
<evidence type="ECO:0000313" key="4">
    <source>
        <dbReference type="EMBL" id="PTQ13512.1"/>
    </source>
</evidence>
<proteinExistence type="predicted"/>
<dbReference type="OrthoDB" id="2356263at2"/>
<dbReference type="PANTHER" id="PTHR30328">
    <property type="entry name" value="TRANSCRIPTIONAL REPRESSOR"/>
    <property type="match status" value="1"/>
</dbReference>
<gene>
    <name evidence="4" type="ORF">CLG96_00525</name>
</gene>
<dbReference type="InterPro" id="IPR041474">
    <property type="entry name" value="NicS_C"/>
</dbReference>
<dbReference type="PRINTS" id="PR00455">
    <property type="entry name" value="HTHTETR"/>
</dbReference>
<reference evidence="4 5" key="1">
    <citation type="submission" date="2017-09" db="EMBL/GenBank/DDBJ databases">
        <title>Sphingomonas panjinensis sp.nov., isolated from oil-contaminated soil.</title>
        <authorList>
            <person name="Wang L."/>
            <person name="Chen L."/>
        </authorList>
    </citation>
    <scope>NUCLEOTIDE SEQUENCE [LARGE SCALE GENOMIC DNA]</scope>
    <source>
        <strain evidence="4 5">FW-11</strain>
    </source>
</reference>
<name>A0A2T5G2Y7_9SPHN</name>
<comment type="caution">
    <text evidence="4">The sequence shown here is derived from an EMBL/GenBank/DDBJ whole genome shotgun (WGS) entry which is preliminary data.</text>
</comment>
<keyword evidence="5" id="KW-1185">Reference proteome</keyword>
<dbReference type="Gene3D" id="1.10.357.10">
    <property type="entry name" value="Tetracycline Repressor, domain 2"/>
    <property type="match status" value="1"/>
</dbReference>
<dbReference type="InterPro" id="IPR009057">
    <property type="entry name" value="Homeodomain-like_sf"/>
</dbReference>
<dbReference type="InterPro" id="IPR001647">
    <property type="entry name" value="HTH_TetR"/>
</dbReference>
<organism evidence="4 5">
    <name type="scientific">Sphingomonas oleivorans</name>
    <dbReference type="NCBI Taxonomy" id="1735121"/>
    <lineage>
        <taxon>Bacteria</taxon>
        <taxon>Pseudomonadati</taxon>
        <taxon>Pseudomonadota</taxon>
        <taxon>Alphaproteobacteria</taxon>
        <taxon>Sphingomonadales</taxon>
        <taxon>Sphingomonadaceae</taxon>
        <taxon>Sphingomonas</taxon>
    </lineage>
</organism>
<keyword evidence="1 2" id="KW-0238">DNA-binding</keyword>
<evidence type="ECO:0000259" key="3">
    <source>
        <dbReference type="PROSITE" id="PS50977"/>
    </source>
</evidence>